<dbReference type="SMART" id="SM00191">
    <property type="entry name" value="Int_alpha"/>
    <property type="match status" value="4"/>
</dbReference>
<dbReference type="PANTHER" id="PTHR23221:SF7">
    <property type="entry name" value="PHOSPHATIDYLINOSITOL-GLYCAN-SPECIFIC PHOSPHOLIPASE D"/>
    <property type="match status" value="1"/>
</dbReference>
<evidence type="ECO:0000256" key="3">
    <source>
        <dbReference type="ARBA" id="ARBA00022801"/>
    </source>
</evidence>
<dbReference type="SUPFAM" id="SSF69318">
    <property type="entry name" value="Integrin alpha N-terminal domain"/>
    <property type="match status" value="1"/>
</dbReference>
<feature type="signal peptide" evidence="5">
    <location>
        <begin position="1"/>
        <end position="35"/>
    </location>
</feature>
<dbReference type="RefSeq" id="WP_258779152.1">
    <property type="nucleotide sequence ID" value="NZ_JANUGP010000010.1"/>
</dbReference>
<keyword evidence="2" id="KW-0677">Repeat</keyword>
<evidence type="ECO:0000256" key="5">
    <source>
        <dbReference type="SAM" id="SignalP"/>
    </source>
</evidence>
<accession>A0ABT2B2C2</accession>
<evidence type="ECO:0000256" key="2">
    <source>
        <dbReference type="ARBA" id="ARBA00022737"/>
    </source>
</evidence>
<gene>
    <name evidence="6" type="ORF">NX794_15680</name>
</gene>
<dbReference type="InterPro" id="IPR013519">
    <property type="entry name" value="Int_alpha_beta-p"/>
</dbReference>
<keyword evidence="6" id="KW-0401">Integrin</keyword>
<dbReference type="PANTHER" id="PTHR23221">
    <property type="entry name" value="GLYCOSYLPHOSPHATIDYLINOSITOL PHOSPHOLIPASE D"/>
    <property type="match status" value="1"/>
</dbReference>
<dbReference type="Proteomes" id="UP001205612">
    <property type="component" value="Unassembled WGS sequence"/>
</dbReference>
<dbReference type="InterPro" id="IPR013517">
    <property type="entry name" value="FG-GAP"/>
</dbReference>
<keyword evidence="1 5" id="KW-0732">Signal</keyword>
<dbReference type="InterPro" id="IPR006311">
    <property type="entry name" value="TAT_signal"/>
</dbReference>
<organism evidence="6 7">
    <name type="scientific">Streptomyces pyxinicus</name>
    <dbReference type="NCBI Taxonomy" id="2970331"/>
    <lineage>
        <taxon>Bacteria</taxon>
        <taxon>Bacillati</taxon>
        <taxon>Actinomycetota</taxon>
        <taxon>Actinomycetes</taxon>
        <taxon>Kitasatosporales</taxon>
        <taxon>Streptomycetaceae</taxon>
        <taxon>Streptomyces</taxon>
    </lineage>
</organism>
<keyword evidence="3" id="KW-0378">Hydrolase</keyword>
<dbReference type="InterPro" id="IPR028994">
    <property type="entry name" value="Integrin_alpha_N"/>
</dbReference>
<evidence type="ECO:0000256" key="1">
    <source>
        <dbReference type="ARBA" id="ARBA00022729"/>
    </source>
</evidence>
<dbReference type="PROSITE" id="PS51318">
    <property type="entry name" value="TAT"/>
    <property type="match status" value="1"/>
</dbReference>
<name>A0ABT2B2C2_9ACTN</name>
<dbReference type="Pfam" id="PF01839">
    <property type="entry name" value="FG-GAP"/>
    <property type="match status" value="4"/>
</dbReference>
<protein>
    <submittedName>
        <fullName evidence="6">Integrin alpha</fullName>
    </submittedName>
</protein>
<evidence type="ECO:0000313" key="6">
    <source>
        <dbReference type="EMBL" id="MCS0602639.1"/>
    </source>
</evidence>
<evidence type="ECO:0000256" key="4">
    <source>
        <dbReference type="ARBA" id="ARBA00023180"/>
    </source>
</evidence>
<evidence type="ECO:0000313" key="7">
    <source>
        <dbReference type="Proteomes" id="UP001205612"/>
    </source>
</evidence>
<dbReference type="Gene3D" id="2.130.10.130">
    <property type="entry name" value="Integrin alpha, N-terminal"/>
    <property type="match status" value="3"/>
</dbReference>
<dbReference type="EMBL" id="JANUGP010000010">
    <property type="protein sequence ID" value="MCS0602639.1"/>
    <property type="molecule type" value="Genomic_DNA"/>
</dbReference>
<dbReference type="GO" id="GO:0007229">
    <property type="term" value="P:integrin-mediated signaling pathway"/>
    <property type="evidence" value="ECO:0007669"/>
    <property type="project" value="UniProtKB-KW"/>
</dbReference>
<comment type="caution">
    <text evidence="6">The sequence shown here is derived from an EMBL/GenBank/DDBJ whole genome shotgun (WGS) entry which is preliminary data.</text>
</comment>
<feature type="chain" id="PRO_5045995955" evidence="5">
    <location>
        <begin position="36"/>
        <end position="501"/>
    </location>
</feature>
<keyword evidence="4" id="KW-0325">Glycoprotein</keyword>
<keyword evidence="7" id="KW-1185">Reference proteome</keyword>
<sequence>MTSFTRRTTGSAAVAAASFLLLASAGILAAPAAFAGVPGGTAAADRNCDFDGDGYADLLTGAPDGTDAGQEGAGYVTVQYGAPNGIGTHATVPRGRVQVVGQSTAGVPGTSEAGDRFGGAVATGDLDGDGYDDAVIGAPGEDEGGTEDAGRVTVLYGSKGGLGAERTASLTAARPTAGARFGLAVAAARFTGDIDADQLVVLDQTSGLNVFTWHAGVLRQVGTPHSTGHRLQGAYLTTGDYDRDGFADLVVSGYSPDDDYAMGWSAYYAGGAEGLGYRRDLHGGLGSASGDIDGDGYDDLVVGQRSAVDDQAGDTSAPGGLIAVYRGGADGPAGTQGPGTAPQWWSQNSPGVPGTAEAGDAWGNDLSVADVNGDGYADVAVGAPGEDIGTVADAGAVWLLRGTRQGLTGTGAQSFDQNTAGIPGTAETGDAWGAQVRLVDTDRDGRAELVAAAPGENAGDGAVWLLPASAGGLLADGSRSYGAAALGAPAHGAHFGSVVDE</sequence>
<proteinExistence type="predicted"/>
<dbReference type="PROSITE" id="PS51470">
    <property type="entry name" value="FG_GAP"/>
    <property type="match status" value="2"/>
</dbReference>
<reference evidence="6 7" key="1">
    <citation type="submission" date="2022-08" db="EMBL/GenBank/DDBJ databases">
        <authorList>
            <person name="Somphong A."/>
            <person name="Phongsopitanun W."/>
        </authorList>
    </citation>
    <scope>NUCLEOTIDE SEQUENCE [LARGE SCALE GENOMIC DNA]</scope>
    <source>
        <strain evidence="6 7">LP11</strain>
    </source>
</reference>